<dbReference type="GO" id="GO:0007165">
    <property type="term" value="P:signal transduction"/>
    <property type="evidence" value="ECO:0007669"/>
    <property type="project" value="InterPro"/>
</dbReference>
<organism evidence="2 3">
    <name type="scientific">Cloacibacillus evryensis</name>
    <dbReference type="NCBI Taxonomy" id="508460"/>
    <lineage>
        <taxon>Bacteria</taxon>
        <taxon>Thermotogati</taxon>
        <taxon>Synergistota</taxon>
        <taxon>Synergistia</taxon>
        <taxon>Synergistales</taxon>
        <taxon>Synergistaceae</taxon>
        <taxon>Cloacibacillus</taxon>
    </lineage>
</organism>
<evidence type="ECO:0000259" key="1">
    <source>
        <dbReference type="PROSITE" id="PS50851"/>
    </source>
</evidence>
<feature type="domain" description="CheW-like" evidence="1">
    <location>
        <begin position="17"/>
        <end position="146"/>
    </location>
</feature>
<keyword evidence="3" id="KW-1185">Reference proteome</keyword>
<reference evidence="2 3" key="1">
    <citation type="submission" date="2022-06" db="EMBL/GenBank/DDBJ databases">
        <title>Isolation of gut microbiota from human fecal samples.</title>
        <authorList>
            <person name="Pamer E.G."/>
            <person name="Barat B."/>
            <person name="Waligurski E."/>
            <person name="Medina S."/>
            <person name="Paddock L."/>
            <person name="Mostad J."/>
        </authorList>
    </citation>
    <scope>NUCLEOTIDE SEQUENCE [LARGE SCALE GENOMIC DNA]</scope>
    <source>
        <strain evidence="2 3">DFI.9.90</strain>
    </source>
</reference>
<dbReference type="GO" id="GO:0006935">
    <property type="term" value="P:chemotaxis"/>
    <property type="evidence" value="ECO:0007669"/>
    <property type="project" value="InterPro"/>
</dbReference>
<dbReference type="Gene3D" id="2.40.50.180">
    <property type="entry name" value="CheA-289, Domain 4"/>
    <property type="match status" value="1"/>
</dbReference>
<dbReference type="InterPro" id="IPR002545">
    <property type="entry name" value="CheW-lke_dom"/>
</dbReference>
<dbReference type="Pfam" id="PF01584">
    <property type="entry name" value="CheW"/>
    <property type="match status" value="1"/>
</dbReference>
<accession>A0AAW5K493</accession>
<name>A0AAW5K493_9BACT</name>
<dbReference type="PROSITE" id="PS50851">
    <property type="entry name" value="CHEW"/>
    <property type="match status" value="1"/>
</dbReference>
<gene>
    <name evidence="2" type="ORF">NE630_05840</name>
</gene>
<dbReference type="GO" id="GO:0005829">
    <property type="term" value="C:cytosol"/>
    <property type="evidence" value="ECO:0007669"/>
    <property type="project" value="TreeGrafter"/>
</dbReference>
<evidence type="ECO:0000313" key="2">
    <source>
        <dbReference type="EMBL" id="MCQ4813949.1"/>
    </source>
</evidence>
<dbReference type="PANTHER" id="PTHR22617">
    <property type="entry name" value="CHEMOTAXIS SENSOR HISTIDINE KINASE-RELATED"/>
    <property type="match status" value="1"/>
</dbReference>
<dbReference type="Proteomes" id="UP001205919">
    <property type="component" value="Unassembled WGS sequence"/>
</dbReference>
<comment type="caution">
    <text evidence="2">The sequence shown here is derived from an EMBL/GenBank/DDBJ whole genome shotgun (WGS) entry which is preliminary data.</text>
</comment>
<dbReference type="Gene3D" id="2.30.30.40">
    <property type="entry name" value="SH3 Domains"/>
    <property type="match status" value="1"/>
</dbReference>
<dbReference type="InterPro" id="IPR036061">
    <property type="entry name" value="CheW-like_dom_sf"/>
</dbReference>
<dbReference type="EMBL" id="JANFYT010000010">
    <property type="protein sequence ID" value="MCQ4813949.1"/>
    <property type="molecule type" value="Genomic_DNA"/>
</dbReference>
<protein>
    <submittedName>
        <fullName evidence="2">Chemotaxis protein CheW</fullName>
    </submittedName>
</protein>
<evidence type="ECO:0000313" key="3">
    <source>
        <dbReference type="Proteomes" id="UP001205919"/>
    </source>
</evidence>
<dbReference type="PANTHER" id="PTHR22617:SF23">
    <property type="entry name" value="CHEMOTAXIS PROTEIN CHEW"/>
    <property type="match status" value="1"/>
</dbReference>
<proteinExistence type="predicted"/>
<dbReference type="RefSeq" id="WP_008711309.1">
    <property type="nucleotide sequence ID" value="NZ_CABKQM010000008.1"/>
</dbReference>
<dbReference type="GeneID" id="95756039"/>
<dbReference type="AlphaFoldDB" id="A0AAW5K493"/>
<dbReference type="SUPFAM" id="SSF50341">
    <property type="entry name" value="CheW-like"/>
    <property type="match status" value="1"/>
</dbReference>
<dbReference type="SMART" id="SM00260">
    <property type="entry name" value="CheW"/>
    <property type="match status" value="1"/>
</dbReference>
<sequence>MGYFSRDKGAEAPKIKCAEFLTFKCGEQRYGIPLAMVAEITALTELSALPDATGEIAGAAEHKGAAYTVVDMSMRLLRKPAAISEKSCLIILRDGGGAAGACLVDEPGEIVEIPERDMEKEVSRGFYLCRREGRNILLPDKKFFFI</sequence>
<dbReference type="InterPro" id="IPR039315">
    <property type="entry name" value="CheW"/>
</dbReference>